<evidence type="ECO:0000259" key="7">
    <source>
        <dbReference type="Pfam" id="PF08240"/>
    </source>
</evidence>
<keyword evidence="5" id="KW-0560">Oxidoreductase</keyword>
<evidence type="ECO:0000256" key="5">
    <source>
        <dbReference type="ARBA" id="ARBA00023002"/>
    </source>
</evidence>
<dbReference type="PANTHER" id="PTHR43161:SF9">
    <property type="entry name" value="SORBITOL DEHYDROGENASE"/>
    <property type="match status" value="1"/>
</dbReference>
<dbReference type="InterPro" id="IPR013154">
    <property type="entry name" value="ADH-like_N"/>
</dbReference>
<dbReference type="Proteomes" id="UP000611521">
    <property type="component" value="Unassembled WGS sequence"/>
</dbReference>
<dbReference type="InterPro" id="IPR036291">
    <property type="entry name" value="NAD(P)-bd_dom_sf"/>
</dbReference>
<dbReference type="EMBL" id="JACSPX010000003">
    <property type="protein sequence ID" value="MBD8012753.1"/>
    <property type="molecule type" value="Genomic_DNA"/>
</dbReference>
<dbReference type="Pfam" id="PF00107">
    <property type="entry name" value="ADH_zinc_N"/>
    <property type="match status" value="1"/>
</dbReference>
<organism evidence="8 9">
    <name type="scientific">Microbacterium commune</name>
    <dbReference type="NCBI Taxonomy" id="2762219"/>
    <lineage>
        <taxon>Bacteria</taxon>
        <taxon>Bacillati</taxon>
        <taxon>Actinomycetota</taxon>
        <taxon>Actinomycetes</taxon>
        <taxon>Micrococcales</taxon>
        <taxon>Microbacteriaceae</taxon>
        <taxon>Microbacterium</taxon>
    </lineage>
</organism>
<dbReference type="Gene3D" id="3.90.180.10">
    <property type="entry name" value="Medium-chain alcohol dehydrogenases, catalytic domain"/>
    <property type="match status" value="1"/>
</dbReference>
<gene>
    <name evidence="8" type="ORF">H9633_10640</name>
</gene>
<name>A0ABR8W6X5_9MICO</name>
<evidence type="ECO:0000313" key="9">
    <source>
        <dbReference type="Proteomes" id="UP000611521"/>
    </source>
</evidence>
<accession>A0ABR8W6X5</accession>
<comment type="similarity">
    <text evidence="2">Belongs to the zinc-containing alcohol dehydrogenase family.</text>
</comment>
<dbReference type="SUPFAM" id="SSF51735">
    <property type="entry name" value="NAD(P)-binding Rossmann-fold domains"/>
    <property type="match status" value="1"/>
</dbReference>
<evidence type="ECO:0000256" key="1">
    <source>
        <dbReference type="ARBA" id="ARBA00001947"/>
    </source>
</evidence>
<dbReference type="RefSeq" id="WP_191713157.1">
    <property type="nucleotide sequence ID" value="NZ_JACSPX010000003.1"/>
</dbReference>
<feature type="domain" description="Alcohol dehydrogenase-like C-terminal" evidence="6">
    <location>
        <begin position="182"/>
        <end position="302"/>
    </location>
</feature>
<comment type="cofactor">
    <cofactor evidence="1">
        <name>Zn(2+)</name>
        <dbReference type="ChEBI" id="CHEBI:29105"/>
    </cofactor>
</comment>
<dbReference type="InterPro" id="IPR013149">
    <property type="entry name" value="ADH-like_C"/>
</dbReference>
<evidence type="ECO:0000313" key="8">
    <source>
        <dbReference type="EMBL" id="MBD8012753.1"/>
    </source>
</evidence>
<evidence type="ECO:0000256" key="2">
    <source>
        <dbReference type="ARBA" id="ARBA00008072"/>
    </source>
</evidence>
<keyword evidence="4" id="KW-0862">Zinc</keyword>
<reference evidence="8 9" key="1">
    <citation type="submission" date="2020-08" db="EMBL/GenBank/DDBJ databases">
        <title>A Genomic Blueprint of the Chicken Gut Microbiome.</title>
        <authorList>
            <person name="Gilroy R."/>
            <person name="Ravi A."/>
            <person name="Getino M."/>
            <person name="Pursley I."/>
            <person name="Horton D.L."/>
            <person name="Alikhan N.-F."/>
            <person name="Baker D."/>
            <person name="Gharbi K."/>
            <person name="Hall N."/>
            <person name="Watson M."/>
            <person name="Adriaenssens E.M."/>
            <person name="Foster-Nyarko E."/>
            <person name="Jarju S."/>
            <person name="Secka A."/>
            <person name="Antonio M."/>
            <person name="Oren A."/>
            <person name="Chaudhuri R."/>
            <person name="La Ragione R.M."/>
            <person name="Hildebrand F."/>
            <person name="Pallen M.J."/>
        </authorList>
    </citation>
    <scope>NUCLEOTIDE SEQUENCE [LARGE SCALE GENOMIC DNA]</scope>
    <source>
        <strain evidence="8 9">Re1</strain>
    </source>
</reference>
<dbReference type="Gene3D" id="3.40.50.720">
    <property type="entry name" value="NAD(P)-binding Rossmann-like Domain"/>
    <property type="match status" value="1"/>
</dbReference>
<keyword evidence="3" id="KW-0479">Metal-binding</keyword>
<dbReference type="PANTHER" id="PTHR43161">
    <property type="entry name" value="SORBITOL DEHYDROGENASE"/>
    <property type="match status" value="1"/>
</dbReference>
<dbReference type="SUPFAM" id="SSF50129">
    <property type="entry name" value="GroES-like"/>
    <property type="match status" value="1"/>
</dbReference>
<evidence type="ECO:0000256" key="3">
    <source>
        <dbReference type="ARBA" id="ARBA00022723"/>
    </source>
</evidence>
<dbReference type="Pfam" id="PF08240">
    <property type="entry name" value="ADH_N"/>
    <property type="match status" value="1"/>
</dbReference>
<comment type="caution">
    <text evidence="8">The sequence shown here is derived from an EMBL/GenBank/DDBJ whole genome shotgun (WGS) entry which is preliminary data.</text>
</comment>
<sequence length="348" mass="35481">MTNPGVIAYSAGDLRVEDIGTPTPRRDEAIVDIAYGGVCGSDLHYWRHGAAGASVLREPMVLGHEVSGVVSVAAADGTGPAEGTRVTVHPLTPHGDGRTPWPSHRPNLAPASSYLGSALHLPHTQGAFAARVALPARMLFDLPDTLDLRTAALAEPAAVAWHAVHRVGTVAGRSVAVIGAGPIGQLAAAAAQGLGAAHVTVTDLHPAPREIAVRRGAHALDARDADAISQLHADVVIESSGTVPGLEAAVSAAARGGDVVLLGLQAAGQVPAPMASAITRELSLHGSFRFGDEFGEVIDALASGAIDVTGVISHVRAVQRTDDAVDAFEIAADASRSCKVLLAFGADR</sequence>
<dbReference type="InterPro" id="IPR011032">
    <property type="entry name" value="GroES-like_sf"/>
</dbReference>
<evidence type="ECO:0000259" key="6">
    <source>
        <dbReference type="Pfam" id="PF00107"/>
    </source>
</evidence>
<proteinExistence type="inferred from homology"/>
<protein>
    <submittedName>
        <fullName evidence="8">Alcohol dehydrogenase catalytic domain-containing protein</fullName>
    </submittedName>
</protein>
<evidence type="ECO:0000256" key="4">
    <source>
        <dbReference type="ARBA" id="ARBA00022833"/>
    </source>
</evidence>
<keyword evidence="9" id="KW-1185">Reference proteome</keyword>
<feature type="domain" description="Alcohol dehydrogenase-like N-terminal" evidence="7">
    <location>
        <begin position="26"/>
        <end position="144"/>
    </location>
</feature>